<keyword evidence="5" id="KW-1185">Reference proteome</keyword>
<dbReference type="SMART" id="SM00248">
    <property type="entry name" value="ANK"/>
    <property type="match status" value="7"/>
</dbReference>
<dbReference type="Pfam" id="PF12796">
    <property type="entry name" value="Ank_2"/>
    <property type="match status" value="1"/>
</dbReference>
<dbReference type="PROSITE" id="PS50088">
    <property type="entry name" value="ANK_REPEAT"/>
    <property type="match status" value="5"/>
</dbReference>
<feature type="repeat" description="ANK" evidence="3">
    <location>
        <begin position="201"/>
        <end position="234"/>
    </location>
</feature>
<keyword evidence="2 3" id="KW-0040">ANK repeat</keyword>
<sequence>MEEVSIDRIKLLLVNGEASVLDVDPYGRSALQLAVICGRYDTAAFLITAGSDIFYEDSQRLCAYTIAWQRILGSCKGRGPTKLHNCLRTLFSDQSHLTLFRLPPLIRAYLSSSRKTFKSVLSMTPRSAVDNVDVTGSTALSWAVQLCDSDSVKQLLLCGSDPGHVDLSGWSPLHRAVYVHDVASMHLLLAVKADVNFRTRRGVTAVHVAAKIQGGTTSMETLLSCGASIESPDDTGLRPLHSAVPHDQVASLKLLLRRGADINATSPSGVNALMLGVWFNAHETLRLLLCDKALEHDGANTEGRSVLHYAALYGDLETVNLLQCSHQMKKVSLDGGTALAQAKLRRDHDRTSISCKTQPLDKDPLVWYSAFEALWNSVVEAQQRGREGGHRGKQMGR</sequence>
<dbReference type="InterPro" id="IPR036770">
    <property type="entry name" value="Ankyrin_rpt-contain_sf"/>
</dbReference>
<evidence type="ECO:0000256" key="3">
    <source>
        <dbReference type="PROSITE-ProRule" id="PRU00023"/>
    </source>
</evidence>
<feature type="repeat" description="ANK" evidence="3">
    <location>
        <begin position="302"/>
        <end position="322"/>
    </location>
</feature>
<dbReference type="OrthoDB" id="341259at2759"/>
<protein>
    <submittedName>
        <fullName evidence="4">Uncharacterized protein</fullName>
    </submittedName>
</protein>
<feature type="repeat" description="ANK" evidence="3">
    <location>
        <begin position="26"/>
        <end position="58"/>
    </location>
</feature>
<dbReference type="Proteomes" id="UP000664203">
    <property type="component" value="Unassembled WGS sequence"/>
</dbReference>
<keyword evidence="1" id="KW-0677">Repeat</keyword>
<evidence type="ECO:0000256" key="1">
    <source>
        <dbReference type="ARBA" id="ARBA00022737"/>
    </source>
</evidence>
<dbReference type="SUPFAM" id="SSF48403">
    <property type="entry name" value="Ankyrin repeat"/>
    <property type="match status" value="2"/>
</dbReference>
<evidence type="ECO:0000313" key="5">
    <source>
        <dbReference type="Proteomes" id="UP000664203"/>
    </source>
</evidence>
<dbReference type="Pfam" id="PF00023">
    <property type="entry name" value="Ank"/>
    <property type="match status" value="2"/>
</dbReference>
<comment type="caution">
    <text evidence="4">The sequence shown here is derived from an EMBL/GenBank/DDBJ whole genome shotgun (WGS) entry which is preliminary data.</text>
</comment>
<dbReference type="Gene3D" id="1.25.40.20">
    <property type="entry name" value="Ankyrin repeat-containing domain"/>
    <property type="match status" value="3"/>
</dbReference>
<organism evidence="4 5">
    <name type="scientific">Alectoria fallacina</name>
    <dbReference type="NCBI Taxonomy" id="1903189"/>
    <lineage>
        <taxon>Eukaryota</taxon>
        <taxon>Fungi</taxon>
        <taxon>Dikarya</taxon>
        <taxon>Ascomycota</taxon>
        <taxon>Pezizomycotina</taxon>
        <taxon>Lecanoromycetes</taxon>
        <taxon>OSLEUM clade</taxon>
        <taxon>Lecanoromycetidae</taxon>
        <taxon>Lecanorales</taxon>
        <taxon>Lecanorineae</taxon>
        <taxon>Parmeliaceae</taxon>
        <taxon>Alectoria</taxon>
    </lineage>
</organism>
<dbReference type="EMBL" id="CAJPDR010000440">
    <property type="protein sequence ID" value="CAF9936372.1"/>
    <property type="molecule type" value="Genomic_DNA"/>
</dbReference>
<accession>A0A8H3G444</accession>
<evidence type="ECO:0000256" key="2">
    <source>
        <dbReference type="ARBA" id="ARBA00023043"/>
    </source>
</evidence>
<name>A0A8H3G444_9LECA</name>
<feature type="repeat" description="ANK" evidence="3">
    <location>
        <begin position="235"/>
        <end position="267"/>
    </location>
</feature>
<proteinExistence type="predicted"/>
<dbReference type="InterPro" id="IPR002110">
    <property type="entry name" value="Ankyrin_rpt"/>
</dbReference>
<gene>
    <name evidence="4" type="ORF">ALECFALPRED_006831</name>
</gene>
<dbReference type="PROSITE" id="PS50297">
    <property type="entry name" value="ANK_REP_REGION"/>
    <property type="match status" value="4"/>
</dbReference>
<dbReference type="AlphaFoldDB" id="A0A8H3G444"/>
<dbReference type="PANTHER" id="PTHR24178">
    <property type="entry name" value="MOLTING PROTEIN MLT-4"/>
    <property type="match status" value="1"/>
</dbReference>
<dbReference type="PANTHER" id="PTHR24178:SF41">
    <property type="entry name" value="ANKYRIN-2 ISOFORM X1"/>
    <property type="match status" value="1"/>
</dbReference>
<reference evidence="4" key="1">
    <citation type="submission" date="2021-03" db="EMBL/GenBank/DDBJ databases">
        <authorList>
            <person name="Tagirdzhanova G."/>
        </authorList>
    </citation>
    <scope>NUCLEOTIDE SEQUENCE</scope>
</reference>
<feature type="repeat" description="ANK" evidence="3">
    <location>
        <begin position="168"/>
        <end position="200"/>
    </location>
</feature>
<evidence type="ECO:0000313" key="4">
    <source>
        <dbReference type="EMBL" id="CAF9936372.1"/>
    </source>
</evidence>